<reference evidence="2 3" key="1">
    <citation type="submission" date="2015-09" db="EMBL/GenBank/DDBJ databases">
        <title>Trachymyrmex cornetzi WGS genome.</title>
        <authorList>
            <person name="Nygaard S."/>
            <person name="Hu H."/>
            <person name="Boomsma J."/>
            <person name="Zhang G."/>
        </authorList>
    </citation>
    <scope>NUCLEOTIDE SEQUENCE [LARGE SCALE GENOMIC DNA]</scope>
    <source>
        <strain evidence="2">Tcor2-1</strain>
        <tissue evidence="2">Whole body</tissue>
    </source>
</reference>
<evidence type="ECO:0000313" key="2">
    <source>
        <dbReference type="EMBL" id="KYN14954.1"/>
    </source>
</evidence>
<accession>A0A151J0E4</accession>
<organism evidence="2 3">
    <name type="scientific">Trachymyrmex cornetzi</name>
    <dbReference type="NCBI Taxonomy" id="471704"/>
    <lineage>
        <taxon>Eukaryota</taxon>
        <taxon>Metazoa</taxon>
        <taxon>Ecdysozoa</taxon>
        <taxon>Arthropoda</taxon>
        <taxon>Hexapoda</taxon>
        <taxon>Insecta</taxon>
        <taxon>Pterygota</taxon>
        <taxon>Neoptera</taxon>
        <taxon>Endopterygota</taxon>
        <taxon>Hymenoptera</taxon>
        <taxon>Apocrita</taxon>
        <taxon>Aculeata</taxon>
        <taxon>Formicoidea</taxon>
        <taxon>Formicidae</taxon>
        <taxon>Myrmicinae</taxon>
        <taxon>Trachymyrmex</taxon>
    </lineage>
</organism>
<name>A0A151J0E4_9HYME</name>
<dbReference type="EMBL" id="KQ980636">
    <property type="protein sequence ID" value="KYN14954.1"/>
    <property type="molecule type" value="Genomic_DNA"/>
</dbReference>
<gene>
    <name evidence="2" type="ORF">ALC57_12850</name>
</gene>
<evidence type="ECO:0000256" key="1">
    <source>
        <dbReference type="SAM" id="MobiDB-lite"/>
    </source>
</evidence>
<sequence>MKNEPNLPNVACPDSSGESQRREKASVASLGNRHRRLYECLWTWNRSELQISLELETRTFWFYSGCANFFDPNCQNNKLF</sequence>
<proteinExistence type="predicted"/>
<dbReference type="Proteomes" id="UP000078492">
    <property type="component" value="Unassembled WGS sequence"/>
</dbReference>
<keyword evidence="3" id="KW-1185">Reference proteome</keyword>
<evidence type="ECO:0000313" key="3">
    <source>
        <dbReference type="Proteomes" id="UP000078492"/>
    </source>
</evidence>
<dbReference type="AlphaFoldDB" id="A0A151J0E4"/>
<feature type="region of interest" description="Disordered" evidence="1">
    <location>
        <begin position="1"/>
        <end position="29"/>
    </location>
</feature>
<protein>
    <submittedName>
        <fullName evidence="2">Uncharacterized protein</fullName>
    </submittedName>
</protein>